<evidence type="ECO:0008006" key="4">
    <source>
        <dbReference type="Google" id="ProtNLM"/>
    </source>
</evidence>
<dbReference type="GO" id="GO:0010073">
    <property type="term" value="P:meristem maintenance"/>
    <property type="evidence" value="ECO:0007669"/>
    <property type="project" value="InterPro"/>
</dbReference>
<feature type="compositionally biased region" description="Acidic residues" evidence="1">
    <location>
        <begin position="278"/>
        <end position="288"/>
    </location>
</feature>
<dbReference type="PANTHER" id="PTHR46033:SF8">
    <property type="entry name" value="PROTEIN MAINTENANCE OF MERISTEMS-LIKE"/>
    <property type="match status" value="1"/>
</dbReference>
<organism evidence="2 3">
    <name type="scientific">Lithocarpus litseifolius</name>
    <dbReference type="NCBI Taxonomy" id="425828"/>
    <lineage>
        <taxon>Eukaryota</taxon>
        <taxon>Viridiplantae</taxon>
        <taxon>Streptophyta</taxon>
        <taxon>Embryophyta</taxon>
        <taxon>Tracheophyta</taxon>
        <taxon>Spermatophyta</taxon>
        <taxon>Magnoliopsida</taxon>
        <taxon>eudicotyledons</taxon>
        <taxon>Gunneridae</taxon>
        <taxon>Pentapetalae</taxon>
        <taxon>rosids</taxon>
        <taxon>fabids</taxon>
        <taxon>Fagales</taxon>
        <taxon>Fagaceae</taxon>
        <taxon>Lithocarpus</taxon>
    </lineage>
</organism>
<dbReference type="PANTHER" id="PTHR46033">
    <property type="entry name" value="PROTEIN MAIN-LIKE 2"/>
    <property type="match status" value="1"/>
</dbReference>
<dbReference type="AlphaFoldDB" id="A0AAW2CIA2"/>
<gene>
    <name evidence="2" type="ORF">SO802_017554</name>
</gene>
<keyword evidence="3" id="KW-1185">Reference proteome</keyword>
<accession>A0AAW2CIA2</accession>
<evidence type="ECO:0000313" key="2">
    <source>
        <dbReference type="EMBL" id="KAK9997951.1"/>
    </source>
</evidence>
<feature type="compositionally biased region" description="Gly residues" evidence="1">
    <location>
        <begin position="246"/>
        <end position="259"/>
    </location>
</feature>
<evidence type="ECO:0000313" key="3">
    <source>
        <dbReference type="Proteomes" id="UP001459277"/>
    </source>
</evidence>
<sequence>MEWPTLCRDLLGHLPLDLVPHPHENMSILAGVRLRVSLLKEQFRGPLPANATGEVVQQHVRYHILVWLGSILFMDKHLCKASEMKGKQIEGALMLVQLWVYLRFLVICLVMRPPQLSVEAGPLAKRWKGPKRTTEHATHVLAVYRTVEHTSTPGERVTEAPTLDGDMTYLVAYMESYRRMTRRYITRESAYWEMLVESSVASLLQCELGSKMYNQLLRTLDLVGELSRVALENERAASEESIQATGSGGRGGGSGGRGDVGGRRGGHGPAPTPVRSCEDDDDSGNFHL</sequence>
<dbReference type="EMBL" id="JAZDWU010000006">
    <property type="protein sequence ID" value="KAK9997951.1"/>
    <property type="molecule type" value="Genomic_DNA"/>
</dbReference>
<comment type="caution">
    <text evidence="2">The sequence shown here is derived from an EMBL/GenBank/DDBJ whole genome shotgun (WGS) entry which is preliminary data.</text>
</comment>
<name>A0AAW2CIA2_9ROSI</name>
<reference evidence="2 3" key="1">
    <citation type="submission" date="2024-01" db="EMBL/GenBank/DDBJ databases">
        <title>A telomere-to-telomere, gap-free genome of sweet tea (Lithocarpus litseifolius).</title>
        <authorList>
            <person name="Zhou J."/>
        </authorList>
    </citation>
    <scope>NUCLEOTIDE SEQUENCE [LARGE SCALE GENOMIC DNA]</scope>
    <source>
        <strain evidence="2">Zhou-2022a</strain>
        <tissue evidence="2">Leaf</tissue>
    </source>
</reference>
<dbReference type="InterPro" id="IPR044824">
    <property type="entry name" value="MAIN-like"/>
</dbReference>
<feature type="region of interest" description="Disordered" evidence="1">
    <location>
        <begin position="234"/>
        <end position="288"/>
    </location>
</feature>
<protein>
    <recommendedName>
        <fullName evidence="4">Aminotransferase-like plant mobile domain-containing protein</fullName>
    </recommendedName>
</protein>
<dbReference type="Proteomes" id="UP001459277">
    <property type="component" value="Unassembled WGS sequence"/>
</dbReference>
<evidence type="ECO:0000256" key="1">
    <source>
        <dbReference type="SAM" id="MobiDB-lite"/>
    </source>
</evidence>
<proteinExistence type="predicted"/>